<gene>
    <name evidence="6" type="ORF">EDD28_0878</name>
</gene>
<dbReference type="OrthoDB" id="3636008at2"/>
<dbReference type="GO" id="GO:0003677">
    <property type="term" value="F:DNA binding"/>
    <property type="evidence" value="ECO:0007669"/>
    <property type="project" value="UniProtKB-KW"/>
</dbReference>
<feature type="domain" description="HTH lysR-type" evidence="5">
    <location>
        <begin position="5"/>
        <end position="62"/>
    </location>
</feature>
<reference evidence="6 7" key="1">
    <citation type="submission" date="2018-11" db="EMBL/GenBank/DDBJ databases">
        <title>Sequencing the genomes of 1000 actinobacteria strains.</title>
        <authorList>
            <person name="Klenk H.-P."/>
        </authorList>
    </citation>
    <scope>NUCLEOTIDE SEQUENCE [LARGE SCALE GENOMIC DNA]</scope>
    <source>
        <strain evidence="6 7">DSM 13521</strain>
    </source>
</reference>
<protein>
    <submittedName>
        <fullName evidence="6">DNA-binding transcriptional LysR family regulator</fullName>
    </submittedName>
</protein>
<dbReference type="PANTHER" id="PTHR30346:SF17">
    <property type="entry name" value="LYSR FAMILY TRANSCRIPTIONAL REGULATOR"/>
    <property type="match status" value="1"/>
</dbReference>
<keyword evidence="7" id="KW-1185">Reference proteome</keyword>
<evidence type="ECO:0000313" key="6">
    <source>
        <dbReference type="EMBL" id="ROR96295.1"/>
    </source>
</evidence>
<comment type="caution">
    <text evidence="6">The sequence shown here is derived from an EMBL/GenBank/DDBJ whole genome shotgun (WGS) entry which is preliminary data.</text>
</comment>
<evidence type="ECO:0000256" key="1">
    <source>
        <dbReference type="ARBA" id="ARBA00009437"/>
    </source>
</evidence>
<dbReference type="Pfam" id="PF00126">
    <property type="entry name" value="HTH_1"/>
    <property type="match status" value="1"/>
</dbReference>
<dbReference type="InterPro" id="IPR000847">
    <property type="entry name" value="LysR_HTH_N"/>
</dbReference>
<dbReference type="CDD" id="cd05466">
    <property type="entry name" value="PBP2_LTTR_substrate"/>
    <property type="match status" value="1"/>
</dbReference>
<dbReference type="SUPFAM" id="SSF53850">
    <property type="entry name" value="Periplasmic binding protein-like II"/>
    <property type="match status" value="1"/>
</dbReference>
<evidence type="ECO:0000256" key="4">
    <source>
        <dbReference type="ARBA" id="ARBA00023163"/>
    </source>
</evidence>
<dbReference type="Proteomes" id="UP000275356">
    <property type="component" value="Unassembled WGS sequence"/>
</dbReference>
<dbReference type="Gene3D" id="1.10.10.10">
    <property type="entry name" value="Winged helix-like DNA-binding domain superfamily/Winged helix DNA-binding domain"/>
    <property type="match status" value="1"/>
</dbReference>
<dbReference type="Gene3D" id="3.40.190.10">
    <property type="entry name" value="Periplasmic binding protein-like II"/>
    <property type="match status" value="2"/>
</dbReference>
<dbReference type="PANTHER" id="PTHR30346">
    <property type="entry name" value="TRANSCRIPTIONAL DUAL REGULATOR HCAR-RELATED"/>
    <property type="match status" value="1"/>
</dbReference>
<dbReference type="GO" id="GO:0003700">
    <property type="term" value="F:DNA-binding transcription factor activity"/>
    <property type="evidence" value="ECO:0007669"/>
    <property type="project" value="InterPro"/>
</dbReference>
<dbReference type="PRINTS" id="PR00039">
    <property type="entry name" value="HTHLYSR"/>
</dbReference>
<dbReference type="RefSeq" id="WP_123739921.1">
    <property type="nucleotide sequence ID" value="NZ_RKHQ01000001.1"/>
</dbReference>
<dbReference type="GO" id="GO:0032993">
    <property type="term" value="C:protein-DNA complex"/>
    <property type="evidence" value="ECO:0007669"/>
    <property type="project" value="TreeGrafter"/>
</dbReference>
<dbReference type="EMBL" id="RKHQ01000001">
    <property type="protein sequence ID" value="ROR96295.1"/>
    <property type="molecule type" value="Genomic_DNA"/>
</dbReference>
<evidence type="ECO:0000313" key="7">
    <source>
        <dbReference type="Proteomes" id="UP000275356"/>
    </source>
</evidence>
<proteinExistence type="inferred from homology"/>
<comment type="similarity">
    <text evidence="1">Belongs to the LysR transcriptional regulatory family.</text>
</comment>
<organism evidence="6 7">
    <name type="scientific">Salana multivorans</name>
    <dbReference type="NCBI Taxonomy" id="120377"/>
    <lineage>
        <taxon>Bacteria</taxon>
        <taxon>Bacillati</taxon>
        <taxon>Actinomycetota</taxon>
        <taxon>Actinomycetes</taxon>
        <taxon>Micrococcales</taxon>
        <taxon>Beutenbergiaceae</taxon>
        <taxon>Salana</taxon>
    </lineage>
</organism>
<dbReference type="InterPro" id="IPR005119">
    <property type="entry name" value="LysR_subst-bd"/>
</dbReference>
<dbReference type="FunFam" id="1.10.10.10:FF:000001">
    <property type="entry name" value="LysR family transcriptional regulator"/>
    <property type="match status" value="1"/>
</dbReference>
<dbReference type="AlphaFoldDB" id="A0A3N2D927"/>
<evidence type="ECO:0000256" key="3">
    <source>
        <dbReference type="ARBA" id="ARBA00023125"/>
    </source>
</evidence>
<keyword evidence="4" id="KW-0804">Transcription</keyword>
<evidence type="ECO:0000259" key="5">
    <source>
        <dbReference type="PROSITE" id="PS50931"/>
    </source>
</evidence>
<dbReference type="SUPFAM" id="SSF46785">
    <property type="entry name" value="Winged helix' DNA-binding domain"/>
    <property type="match status" value="1"/>
</dbReference>
<dbReference type="InterPro" id="IPR036390">
    <property type="entry name" value="WH_DNA-bd_sf"/>
</dbReference>
<sequence length="321" mass="34061">MTERVSLEGLRYAKAVAETGSFSAAARAFGVSQPALSSGVARLEERLGARLFERSTRGVRMTAFGAQILPLIERTLGDVDALTAEARRLTDPGPRSIRVGVSPLVDPGLVTRAYRAVRELDRPRDLVLREADLAMLQDGLVAGDLDPVLAPSVSPLPRFEHRIIDAEPMVVVTAQAADASSAEGAVRHEPVELTDVAGDPFILVPDACGLTTFTSQLFAAHDLPLTPYPGAASSYRVLEQWAGLGFGAALLPLSKLSSPDAPHRPLLDGGVEVEIFYEAVWDPGSGLAPDLCALADQLAARPDRLGCLERVGQPTRDDAAS</sequence>
<dbReference type="Pfam" id="PF03466">
    <property type="entry name" value="LysR_substrate"/>
    <property type="match status" value="1"/>
</dbReference>
<accession>A0A3N2D927</accession>
<evidence type="ECO:0000256" key="2">
    <source>
        <dbReference type="ARBA" id="ARBA00023015"/>
    </source>
</evidence>
<keyword evidence="2" id="KW-0805">Transcription regulation</keyword>
<keyword evidence="3 6" id="KW-0238">DNA-binding</keyword>
<dbReference type="PROSITE" id="PS50931">
    <property type="entry name" value="HTH_LYSR"/>
    <property type="match status" value="1"/>
</dbReference>
<name>A0A3N2D927_9MICO</name>
<dbReference type="InterPro" id="IPR036388">
    <property type="entry name" value="WH-like_DNA-bd_sf"/>
</dbReference>